<keyword evidence="6 7" id="KW-0472">Membrane</keyword>
<dbReference type="OrthoDB" id="2521581at2"/>
<comment type="similarity">
    <text evidence="2">Belongs to the acyltransferase 3 family.</text>
</comment>
<evidence type="ECO:0000313" key="10">
    <source>
        <dbReference type="Proteomes" id="UP000248079"/>
    </source>
</evidence>
<feature type="transmembrane region" description="Helical" evidence="7">
    <location>
        <begin position="334"/>
        <end position="356"/>
    </location>
</feature>
<feature type="domain" description="Acyltransferase 3" evidence="8">
    <location>
        <begin position="24"/>
        <end position="349"/>
    </location>
</feature>
<comment type="subcellular location">
    <subcellularLocation>
        <location evidence="1">Cell membrane</location>
        <topology evidence="1">Multi-pass membrane protein</topology>
    </subcellularLocation>
</comment>
<feature type="transmembrane region" description="Helical" evidence="7">
    <location>
        <begin position="90"/>
        <end position="108"/>
    </location>
</feature>
<keyword evidence="5 7" id="KW-1133">Transmembrane helix</keyword>
<feature type="transmembrane region" description="Helical" evidence="7">
    <location>
        <begin position="204"/>
        <end position="222"/>
    </location>
</feature>
<evidence type="ECO:0000256" key="7">
    <source>
        <dbReference type="SAM" id="Phobius"/>
    </source>
</evidence>
<evidence type="ECO:0000256" key="1">
    <source>
        <dbReference type="ARBA" id="ARBA00004651"/>
    </source>
</evidence>
<proteinExistence type="inferred from homology"/>
<evidence type="ECO:0000313" key="9">
    <source>
        <dbReference type="EMBL" id="PXY01200.1"/>
    </source>
</evidence>
<sequence>MMKVLFPSMPEFSKEIVNTGRQLEMDIARGLAVFFMVLVHVQMSFSKEDIVESGFGGLIDFLGGVPAAPVFMFLMGLGFLYTKNDNPGIFFKRGLYILLAGYVLNFFRESLPELIDYFTLGTKESLEAAIEGFIDVDILQFAGLAMIFFALYTWMSLKWYMVLYFALIFASMNYSLQSIQTEDYLWSAITGLFWGSSEYSEFPFLSWIFYPITGYVFAQLLIRCTDKKTFYKWLFLVSLLATVAGVLFFAGVLGMGLGMETELAYYHHDFAANLVFLLFVLTWISMLFLLMRILPEFVVNQFKRWSKNVTEIYFIHWVLIGWLQWYVYPETYDIVVFVILSVIIFLVADGFSHLLAKRQIKLI</sequence>
<feature type="transmembrane region" description="Helical" evidence="7">
    <location>
        <begin position="27"/>
        <end position="45"/>
    </location>
</feature>
<evidence type="ECO:0000256" key="3">
    <source>
        <dbReference type="ARBA" id="ARBA00022475"/>
    </source>
</evidence>
<dbReference type="GO" id="GO:0009246">
    <property type="term" value="P:enterobacterial common antigen biosynthetic process"/>
    <property type="evidence" value="ECO:0007669"/>
    <property type="project" value="TreeGrafter"/>
</dbReference>
<evidence type="ECO:0000256" key="4">
    <source>
        <dbReference type="ARBA" id="ARBA00022692"/>
    </source>
</evidence>
<dbReference type="AlphaFoldDB" id="A0A2V4A1L3"/>
<comment type="caution">
    <text evidence="9">The sequence shown here is derived from an EMBL/GenBank/DDBJ whole genome shotgun (WGS) entry which is preliminary data.</text>
</comment>
<feature type="transmembrane region" description="Helical" evidence="7">
    <location>
        <begin position="270"/>
        <end position="291"/>
    </location>
</feature>
<feature type="transmembrane region" description="Helical" evidence="7">
    <location>
        <begin position="159"/>
        <end position="176"/>
    </location>
</feature>
<feature type="transmembrane region" description="Helical" evidence="7">
    <location>
        <begin position="128"/>
        <end position="152"/>
    </location>
</feature>
<feature type="transmembrane region" description="Helical" evidence="7">
    <location>
        <begin position="312"/>
        <end position="328"/>
    </location>
</feature>
<keyword evidence="10" id="KW-1185">Reference proteome</keyword>
<feature type="transmembrane region" description="Helical" evidence="7">
    <location>
        <begin position="234"/>
        <end position="258"/>
    </location>
</feature>
<dbReference type="Proteomes" id="UP000248079">
    <property type="component" value="Unassembled WGS sequence"/>
</dbReference>
<dbReference type="PANTHER" id="PTHR40074">
    <property type="entry name" value="O-ACETYLTRANSFERASE WECH"/>
    <property type="match status" value="1"/>
</dbReference>
<protein>
    <recommendedName>
        <fullName evidence="8">Acyltransferase 3 domain-containing protein</fullName>
    </recommendedName>
</protein>
<keyword evidence="3" id="KW-1003">Cell membrane</keyword>
<dbReference type="EMBL" id="QFLI01000004">
    <property type="protein sequence ID" value="PXY01200.1"/>
    <property type="molecule type" value="Genomic_DNA"/>
</dbReference>
<evidence type="ECO:0000256" key="6">
    <source>
        <dbReference type="ARBA" id="ARBA00023136"/>
    </source>
</evidence>
<evidence type="ECO:0000256" key="2">
    <source>
        <dbReference type="ARBA" id="ARBA00007400"/>
    </source>
</evidence>
<dbReference type="GO" id="GO:0005886">
    <property type="term" value="C:plasma membrane"/>
    <property type="evidence" value="ECO:0007669"/>
    <property type="project" value="UniProtKB-SubCell"/>
</dbReference>
<dbReference type="GO" id="GO:0016413">
    <property type="term" value="F:O-acetyltransferase activity"/>
    <property type="evidence" value="ECO:0007669"/>
    <property type="project" value="TreeGrafter"/>
</dbReference>
<evidence type="ECO:0000259" key="8">
    <source>
        <dbReference type="Pfam" id="PF01757"/>
    </source>
</evidence>
<organism evidence="9 10">
    <name type="scientific">Marinifilum breve</name>
    <dbReference type="NCBI Taxonomy" id="2184082"/>
    <lineage>
        <taxon>Bacteria</taxon>
        <taxon>Pseudomonadati</taxon>
        <taxon>Bacteroidota</taxon>
        <taxon>Bacteroidia</taxon>
        <taxon>Marinilabiliales</taxon>
        <taxon>Marinifilaceae</taxon>
    </lineage>
</organism>
<accession>A0A2V4A1L3</accession>
<name>A0A2V4A1L3_9BACT</name>
<dbReference type="RefSeq" id="WP_110360831.1">
    <property type="nucleotide sequence ID" value="NZ_QFLI01000004.1"/>
</dbReference>
<dbReference type="Pfam" id="PF01757">
    <property type="entry name" value="Acyl_transf_3"/>
    <property type="match status" value="1"/>
</dbReference>
<dbReference type="PANTHER" id="PTHR40074:SF2">
    <property type="entry name" value="O-ACETYLTRANSFERASE WECH"/>
    <property type="match status" value="1"/>
</dbReference>
<dbReference type="InterPro" id="IPR002656">
    <property type="entry name" value="Acyl_transf_3_dom"/>
</dbReference>
<feature type="transmembrane region" description="Helical" evidence="7">
    <location>
        <begin position="57"/>
        <end position="81"/>
    </location>
</feature>
<gene>
    <name evidence="9" type="ORF">DF185_11180</name>
</gene>
<evidence type="ECO:0000256" key="5">
    <source>
        <dbReference type="ARBA" id="ARBA00022989"/>
    </source>
</evidence>
<reference evidence="9 10" key="1">
    <citation type="submission" date="2018-05" db="EMBL/GenBank/DDBJ databases">
        <title>Marinifilum breve JC075T sp. nov., a marine bacterium isolated from Yongle Blue Hole in the South China Sea.</title>
        <authorList>
            <person name="Fu T."/>
        </authorList>
    </citation>
    <scope>NUCLEOTIDE SEQUENCE [LARGE SCALE GENOMIC DNA]</scope>
    <source>
        <strain evidence="9 10">JC075</strain>
    </source>
</reference>
<keyword evidence="4 7" id="KW-0812">Transmembrane</keyword>